<feature type="compositionally biased region" description="Acidic residues" evidence="1">
    <location>
        <begin position="122"/>
        <end position="138"/>
    </location>
</feature>
<dbReference type="EMBL" id="UZAE01000541">
    <property type="protein sequence ID" value="VDN97265.1"/>
    <property type="molecule type" value="Genomic_DNA"/>
</dbReference>
<feature type="region of interest" description="Disordered" evidence="1">
    <location>
        <begin position="151"/>
        <end position="176"/>
    </location>
</feature>
<feature type="transmembrane region" description="Helical" evidence="2">
    <location>
        <begin position="607"/>
        <end position="626"/>
    </location>
</feature>
<dbReference type="WBParaSite" id="HNAJ_0000140701-mRNA-1">
    <property type="protein sequence ID" value="HNAJ_0000140701-mRNA-1"/>
    <property type="gene ID" value="HNAJ_0000140701"/>
</dbReference>
<feature type="compositionally biased region" description="Acidic residues" evidence="1">
    <location>
        <begin position="317"/>
        <end position="339"/>
    </location>
</feature>
<organism evidence="5">
    <name type="scientific">Rodentolepis nana</name>
    <name type="common">Dwarf tapeworm</name>
    <name type="synonym">Hymenolepis nana</name>
    <dbReference type="NCBI Taxonomy" id="102285"/>
    <lineage>
        <taxon>Eukaryota</taxon>
        <taxon>Metazoa</taxon>
        <taxon>Spiralia</taxon>
        <taxon>Lophotrochozoa</taxon>
        <taxon>Platyhelminthes</taxon>
        <taxon>Cestoda</taxon>
        <taxon>Eucestoda</taxon>
        <taxon>Cyclophyllidea</taxon>
        <taxon>Hymenolepididae</taxon>
        <taxon>Rodentolepis</taxon>
    </lineage>
</organism>
<evidence type="ECO:0000313" key="3">
    <source>
        <dbReference type="EMBL" id="VDN97265.1"/>
    </source>
</evidence>
<reference evidence="3 4" key="2">
    <citation type="submission" date="2018-11" db="EMBL/GenBank/DDBJ databases">
        <authorList>
            <consortium name="Pathogen Informatics"/>
        </authorList>
    </citation>
    <scope>NUCLEOTIDE SEQUENCE [LARGE SCALE GENOMIC DNA]</scope>
</reference>
<feature type="compositionally biased region" description="Acidic residues" evidence="1">
    <location>
        <begin position="571"/>
        <end position="593"/>
    </location>
</feature>
<protein>
    <submittedName>
        <fullName evidence="5">SRCR domain-containing protein</fullName>
    </submittedName>
</protein>
<keyword evidence="2" id="KW-0812">Transmembrane</keyword>
<feature type="compositionally biased region" description="Acidic residues" evidence="1">
    <location>
        <begin position="159"/>
        <end position="176"/>
    </location>
</feature>
<sequence>MADKNTTESRKVRVRPLKELCAKKVVKTYGGIDTRWLQYVSGKLHWDYIQSVPECEEKVSDDVPPREKEKFDRLDHNCRKKDNCGREVTKFTYLGGKNLIGFRSDGDDDDDAADGSGSGGECGEDETDEVNSSEEEDCDKPGCICREADKRDGNSRDSDADDECEDDDVSDDATSSEEVFDEYRYLCIELDIRNNGVVDVSHCWISYPLHSDTDDNNYESDDSTSCEELFDKRRFLSLELRMRNNEVVDVSNFWINSLSDFDTDDDDNDECADEDDESDEVTSSEEVFDERRFLCTELDMCNNEVVNASHYWTNDPLDSDTDDDECDESEDAASSEEDEFNERPFICGIELTYVPLILSIVALLFIVYSKSRKVRVRPLKELCAKKVVKTYGGIDTRWLQYVSGKLHWDYIQSVPECEEKVSDDVPPREKEKFDRLDHNCRKKDNCGREVTKFTYLGGKNLIGFRSDGDDDDDAADGSGSGGECGEDETDEVNSSEEEDCDKPGCICREADKRDGNSRDSDADDECEDDDVSDDATSSEEVFDEYRYLCIELDIRNNKVVNASSYWINDSLDSDTDDDDDESDEEISSEEDEFDGPCFGCSIDMDSIPVHFIYVPMLLSMLGLLLLI</sequence>
<dbReference type="AlphaFoldDB" id="A0A0R3T346"/>
<feature type="region of interest" description="Disordered" evidence="1">
    <location>
        <begin position="568"/>
        <end position="593"/>
    </location>
</feature>
<keyword evidence="2" id="KW-1133">Transmembrane helix</keyword>
<feature type="compositionally biased region" description="Acidic residues" evidence="1">
    <location>
        <begin position="521"/>
        <end position="538"/>
    </location>
</feature>
<feature type="transmembrane region" description="Helical" evidence="2">
    <location>
        <begin position="351"/>
        <end position="368"/>
    </location>
</feature>
<feature type="region of interest" description="Disordered" evidence="1">
    <location>
        <begin position="312"/>
        <end position="339"/>
    </location>
</feature>
<gene>
    <name evidence="3" type="ORF">HNAJ_LOCUS1406</name>
</gene>
<evidence type="ECO:0000256" key="2">
    <source>
        <dbReference type="SAM" id="Phobius"/>
    </source>
</evidence>
<feature type="region of interest" description="Disordered" evidence="1">
    <location>
        <begin position="513"/>
        <end position="538"/>
    </location>
</feature>
<keyword evidence="2" id="KW-0472">Membrane</keyword>
<feature type="region of interest" description="Disordered" evidence="1">
    <location>
        <begin position="466"/>
        <end position="501"/>
    </location>
</feature>
<evidence type="ECO:0000313" key="4">
    <source>
        <dbReference type="Proteomes" id="UP000278807"/>
    </source>
</evidence>
<dbReference type="OrthoDB" id="9937362at2759"/>
<dbReference type="Proteomes" id="UP000278807">
    <property type="component" value="Unassembled WGS sequence"/>
</dbReference>
<keyword evidence="4" id="KW-1185">Reference proteome</keyword>
<feature type="region of interest" description="Disordered" evidence="1">
    <location>
        <begin position="104"/>
        <end position="139"/>
    </location>
</feature>
<reference evidence="5" key="1">
    <citation type="submission" date="2017-02" db="UniProtKB">
        <authorList>
            <consortium name="WormBaseParasite"/>
        </authorList>
    </citation>
    <scope>IDENTIFICATION</scope>
</reference>
<accession>A0A0R3T346</accession>
<name>A0A0R3T346_RODNA</name>
<evidence type="ECO:0000313" key="5">
    <source>
        <dbReference type="WBParaSite" id="HNAJ_0000140701-mRNA-1"/>
    </source>
</evidence>
<evidence type="ECO:0000256" key="1">
    <source>
        <dbReference type="SAM" id="MobiDB-lite"/>
    </source>
</evidence>
<feature type="compositionally biased region" description="Acidic residues" evidence="1">
    <location>
        <begin position="484"/>
        <end position="500"/>
    </location>
</feature>
<feature type="region of interest" description="Disordered" evidence="1">
    <location>
        <begin position="264"/>
        <end position="285"/>
    </location>
</feature>
<proteinExistence type="predicted"/>